<dbReference type="InterPro" id="IPR015943">
    <property type="entry name" value="WD40/YVTN_repeat-like_dom_sf"/>
</dbReference>
<sequence>MNTNKKSNNLKYELYNKLCDGLKECQIAWSKQNIIAISTLVKTIDDNKKVRYIPSIHIFKEIISLDKFLNRNKTITDLSGFSRIAKSSHYHKSEIIYLSWSDDGNYLSSIDKDGYLCIWKSRNFINEWAIWYNSDMKKPVSNFTWIHSSVKFNIDPTSESKYVNSTSGSETIHKTAFAVLTDNGEVTIIMKNENEVVQKYNTVFSEFEKIKKKNPVITHSSCYLGSDNSLSYIVYCSELSPNHIILYNVSLNINFEKNLINGRQLSRLKFDSIENMNKNFKLMNIQLINEKKMLLSFGINNKDMNKEFGGYIYTFDLSDDMDITAGIGWDNGNSPFNDLLFNNKTWKLNANFEYKKTYPQYIKIITNSFNKHILLIQYENGTSELRDCDTLKQLTYYDWIFKNNIPDIDSKLIEALKNYNSKQEAKLKNIVKELSSDISKKVKTEDDPMDQDINLENANNDLSSAITLNEIKGEDIMDYKFNSQDNQHDDNYYTSEIILSPNGLIGVTFEKSFNDIKFKISEGDNIIDLLFCWEDQKIAKNKIASKFDISFYSEEHYYNLINTLVAQLIVSILNNDDYEDIIYFIMKIKKYFENKDLIGDFLVCFFNEYNKNVVLCDNNIISEFPKDSSTSMSIEGQPFIVSMVFNRNFASREIQFFNNNILIQLNYIGQSFLNHFVYPWKINEYLDKPMFKIEESFEKYCIIKKECYHYNAPLAYWFIELCKHILRHIYIWYNINYHKRNHSQTLNNDEIIEEFFNQPNYLSLILFSNSRRMLMKIINYINLYGINVYATYEHNSAMGKKTPDHEGLSYEEENYYLSEFINILLKNKMDLNELNKMLYEIDMLLKPLEKDNDLEFQISEIKNLIYNGTIPSYLESFIKKDLKELYNKYITKIFLSNNIAEAYNYLFTQSEVSYIEHEKVSKLTSGMIYRNFVGLKLYGIGFSKENTSKKFENINLEEPKKISSNLNDYQINNLSNTFFSDIVELNEININTSPNIYNENITYKSKIISILENNILQQFDVLTKTSLHRATGVRQCERCYHFSEVPHLDEFSGFSLILPYNLITDEKKPHKKESSKNIKKLIMPSVGGENNNSGTNLYIFRGKAAWYRKYGRNCICGGRWRKW</sequence>
<dbReference type="GO" id="GO:0016592">
    <property type="term" value="C:mediator complex"/>
    <property type="evidence" value="ECO:0007669"/>
    <property type="project" value="TreeGrafter"/>
</dbReference>
<dbReference type="OrthoDB" id="2132708at2759"/>
<feature type="repeat" description="WD" evidence="7">
    <location>
        <begin position="88"/>
        <end position="120"/>
    </location>
</feature>
<dbReference type="InterPro" id="IPR036322">
    <property type="entry name" value="WD40_repeat_dom_sf"/>
</dbReference>
<dbReference type="GO" id="GO:0045893">
    <property type="term" value="P:positive regulation of DNA-templated transcription"/>
    <property type="evidence" value="ECO:0007669"/>
    <property type="project" value="TreeGrafter"/>
</dbReference>
<dbReference type="InterPro" id="IPR048338">
    <property type="entry name" value="Mediator_Med16"/>
</dbReference>
<name>A0A1Y1V9R7_9FUNG</name>
<dbReference type="AlphaFoldDB" id="A0A1Y1V9R7"/>
<dbReference type="EMBL" id="MCFH01000020">
    <property type="protein sequence ID" value="ORX50719.1"/>
    <property type="molecule type" value="Genomic_DNA"/>
</dbReference>
<protein>
    <recommendedName>
        <fullName evidence="10">Mediator complex subunit 16</fullName>
    </recommendedName>
</protein>
<proteinExistence type="inferred from homology"/>
<evidence type="ECO:0000256" key="5">
    <source>
        <dbReference type="ARBA" id="ARBA00023163"/>
    </source>
</evidence>
<reference evidence="8 9" key="2">
    <citation type="submission" date="2016-08" db="EMBL/GenBank/DDBJ databases">
        <title>Pervasive Adenine N6-methylation of Active Genes in Fungi.</title>
        <authorList>
            <consortium name="DOE Joint Genome Institute"/>
            <person name="Mondo S.J."/>
            <person name="Dannebaum R.O."/>
            <person name="Kuo R.C."/>
            <person name="Labutti K."/>
            <person name="Haridas S."/>
            <person name="Kuo A."/>
            <person name="Salamov A."/>
            <person name="Ahrendt S.R."/>
            <person name="Lipzen A."/>
            <person name="Sullivan W."/>
            <person name="Andreopoulos W.B."/>
            <person name="Clum A."/>
            <person name="Lindquist E."/>
            <person name="Daum C."/>
            <person name="Ramamoorthy G.K."/>
            <person name="Gryganskyi A."/>
            <person name="Culley D."/>
            <person name="Magnuson J.K."/>
            <person name="James T.Y."/>
            <person name="O'Malley M.A."/>
            <person name="Stajich J.E."/>
            <person name="Spatafora J.W."/>
            <person name="Visel A."/>
            <person name="Grigoriev I.V."/>
        </authorList>
    </citation>
    <scope>NUCLEOTIDE SEQUENCE [LARGE SCALE GENOMIC DNA]</scope>
    <source>
        <strain evidence="9">finn</strain>
    </source>
</reference>
<comment type="subcellular location">
    <subcellularLocation>
        <location evidence="1">Nucleus</location>
    </subcellularLocation>
</comment>
<dbReference type="InterPro" id="IPR001680">
    <property type="entry name" value="WD40_rpt"/>
</dbReference>
<evidence type="ECO:0000256" key="1">
    <source>
        <dbReference type="ARBA" id="ARBA00004123"/>
    </source>
</evidence>
<organism evidence="8 9">
    <name type="scientific">Piromyces finnis</name>
    <dbReference type="NCBI Taxonomy" id="1754191"/>
    <lineage>
        <taxon>Eukaryota</taxon>
        <taxon>Fungi</taxon>
        <taxon>Fungi incertae sedis</taxon>
        <taxon>Chytridiomycota</taxon>
        <taxon>Chytridiomycota incertae sedis</taxon>
        <taxon>Neocallimastigomycetes</taxon>
        <taxon>Neocallimastigales</taxon>
        <taxon>Neocallimastigaceae</taxon>
        <taxon>Piromyces</taxon>
    </lineage>
</organism>
<evidence type="ECO:0000256" key="4">
    <source>
        <dbReference type="ARBA" id="ARBA00023159"/>
    </source>
</evidence>
<dbReference type="Proteomes" id="UP000193719">
    <property type="component" value="Unassembled WGS sequence"/>
</dbReference>
<gene>
    <name evidence="8" type="ORF">BCR36DRAFT_404331</name>
</gene>
<reference evidence="8 9" key="1">
    <citation type="submission" date="2016-08" db="EMBL/GenBank/DDBJ databases">
        <title>Genomes of anaerobic fungi encode conserved fungal cellulosomes for biomass hydrolysis.</title>
        <authorList>
            <consortium name="DOE Joint Genome Institute"/>
            <person name="Haitjema C.H."/>
            <person name="Gilmore S.P."/>
            <person name="Henske J.K."/>
            <person name="Solomon K.V."/>
            <person name="De Groot R."/>
            <person name="Kuo A."/>
            <person name="Mondo S.J."/>
            <person name="Salamov A.A."/>
            <person name="Labutti K."/>
            <person name="Zhao Z."/>
            <person name="Chiniquy J."/>
            <person name="Barry K."/>
            <person name="Brewer H.M."/>
            <person name="Purvine S.O."/>
            <person name="Wright A.T."/>
            <person name="Boxma B."/>
            <person name="Van Alen T."/>
            <person name="Hackstein J.H."/>
            <person name="Baker S.E."/>
            <person name="Grigoriev I.V."/>
            <person name="O'Malley M.A."/>
        </authorList>
    </citation>
    <scope>NUCLEOTIDE SEQUENCE [LARGE SCALE GENOMIC DNA]</scope>
    <source>
        <strain evidence="9">finn</strain>
    </source>
</reference>
<evidence type="ECO:0000313" key="8">
    <source>
        <dbReference type="EMBL" id="ORX50719.1"/>
    </source>
</evidence>
<dbReference type="PANTHER" id="PTHR13224">
    <property type="entry name" value="THYROID HORMONE RECEPTOR-ASSOCIATED PROTEIN-RELATED"/>
    <property type="match status" value="1"/>
</dbReference>
<comment type="caution">
    <text evidence="8">The sequence shown here is derived from an EMBL/GenBank/DDBJ whole genome shotgun (WGS) entry which is preliminary data.</text>
</comment>
<keyword evidence="4" id="KW-0010">Activator</keyword>
<dbReference type="PROSITE" id="PS50082">
    <property type="entry name" value="WD_REPEATS_2"/>
    <property type="match status" value="1"/>
</dbReference>
<keyword evidence="3" id="KW-0805">Transcription regulation</keyword>
<keyword evidence="6" id="KW-0539">Nucleus</keyword>
<evidence type="ECO:0000256" key="2">
    <source>
        <dbReference type="ARBA" id="ARBA00006543"/>
    </source>
</evidence>
<accession>A0A1Y1V9R7</accession>
<evidence type="ECO:0000256" key="6">
    <source>
        <dbReference type="ARBA" id="ARBA00023242"/>
    </source>
</evidence>
<comment type="similarity">
    <text evidence="2">Belongs to the Mediator complex subunit 16 family.</text>
</comment>
<keyword evidence="7" id="KW-0853">WD repeat</keyword>
<evidence type="ECO:0008006" key="10">
    <source>
        <dbReference type="Google" id="ProtNLM"/>
    </source>
</evidence>
<dbReference type="SUPFAM" id="SSF50978">
    <property type="entry name" value="WD40 repeat-like"/>
    <property type="match status" value="1"/>
</dbReference>
<evidence type="ECO:0000256" key="7">
    <source>
        <dbReference type="PROSITE-ProRule" id="PRU00221"/>
    </source>
</evidence>
<evidence type="ECO:0000256" key="3">
    <source>
        <dbReference type="ARBA" id="ARBA00023015"/>
    </source>
</evidence>
<keyword evidence="5" id="KW-0804">Transcription</keyword>
<keyword evidence="9" id="KW-1185">Reference proteome</keyword>
<evidence type="ECO:0000313" key="9">
    <source>
        <dbReference type="Proteomes" id="UP000193719"/>
    </source>
</evidence>
<dbReference type="Gene3D" id="2.130.10.10">
    <property type="entry name" value="YVTN repeat-like/Quinoprotein amine dehydrogenase"/>
    <property type="match status" value="1"/>
</dbReference>
<dbReference type="PANTHER" id="PTHR13224:SF6">
    <property type="entry name" value="MEDIATOR OF RNA POLYMERASE II TRANSCRIPTION SUBUNIT 16"/>
    <property type="match status" value="1"/>
</dbReference>
<dbReference type="STRING" id="1754191.A0A1Y1V9R7"/>